<dbReference type="EnsemblFungi" id="PTTG_28518-t43_1">
    <property type="protein sequence ID" value="PTTG_28518-t43_1-p1"/>
    <property type="gene ID" value="PTTG_28518"/>
</dbReference>
<name>A0A180GB92_PUCT1</name>
<feature type="region of interest" description="Disordered" evidence="1">
    <location>
        <begin position="30"/>
        <end position="100"/>
    </location>
</feature>
<evidence type="ECO:0000256" key="1">
    <source>
        <dbReference type="SAM" id="MobiDB-lite"/>
    </source>
</evidence>
<dbReference type="VEuPathDB" id="FungiDB:PTTG_28518"/>
<reference evidence="2" key="1">
    <citation type="submission" date="2009-11" db="EMBL/GenBank/DDBJ databases">
        <authorList>
            <consortium name="The Broad Institute Genome Sequencing Platform"/>
            <person name="Ward D."/>
            <person name="Feldgarden M."/>
            <person name="Earl A."/>
            <person name="Young S.K."/>
            <person name="Zeng Q."/>
            <person name="Koehrsen M."/>
            <person name="Alvarado L."/>
            <person name="Berlin A."/>
            <person name="Bochicchio J."/>
            <person name="Borenstein D."/>
            <person name="Chapman S.B."/>
            <person name="Chen Z."/>
            <person name="Engels R."/>
            <person name="Freedman E."/>
            <person name="Gellesch M."/>
            <person name="Goldberg J."/>
            <person name="Griggs A."/>
            <person name="Gujja S."/>
            <person name="Heilman E."/>
            <person name="Heiman D."/>
            <person name="Hepburn T."/>
            <person name="Howarth C."/>
            <person name="Jen D."/>
            <person name="Larson L."/>
            <person name="Lewis B."/>
            <person name="Mehta T."/>
            <person name="Park D."/>
            <person name="Pearson M."/>
            <person name="Roberts A."/>
            <person name="Saif S."/>
            <person name="Shea T."/>
            <person name="Shenoy N."/>
            <person name="Sisk P."/>
            <person name="Stolte C."/>
            <person name="Sykes S."/>
            <person name="Thomson T."/>
            <person name="Walk T."/>
            <person name="White J."/>
            <person name="Yandava C."/>
            <person name="Izard J."/>
            <person name="Baranova O.V."/>
            <person name="Blanton J.M."/>
            <person name="Tanner A.C."/>
            <person name="Dewhirst F.E."/>
            <person name="Haas B."/>
            <person name="Nusbaum C."/>
            <person name="Birren B."/>
        </authorList>
    </citation>
    <scope>NUCLEOTIDE SEQUENCE [LARGE SCALE GENOMIC DNA]</scope>
    <source>
        <strain evidence="2">1-1 BBBD Race 1</strain>
    </source>
</reference>
<evidence type="ECO:0000313" key="2">
    <source>
        <dbReference type="EMBL" id="OAV89864.1"/>
    </source>
</evidence>
<organism evidence="2">
    <name type="scientific">Puccinia triticina (isolate 1-1 / race 1 (BBBD))</name>
    <name type="common">Brown leaf rust fungus</name>
    <dbReference type="NCBI Taxonomy" id="630390"/>
    <lineage>
        <taxon>Eukaryota</taxon>
        <taxon>Fungi</taxon>
        <taxon>Dikarya</taxon>
        <taxon>Basidiomycota</taxon>
        <taxon>Pucciniomycotina</taxon>
        <taxon>Pucciniomycetes</taxon>
        <taxon>Pucciniales</taxon>
        <taxon>Pucciniaceae</taxon>
        <taxon>Puccinia</taxon>
    </lineage>
</organism>
<dbReference type="AlphaFoldDB" id="A0A180GB92"/>
<reference evidence="3 4" key="3">
    <citation type="journal article" date="2017" name="G3 (Bethesda)">
        <title>Comparative analysis highlights variable genome content of wheat rusts and divergence of the mating loci.</title>
        <authorList>
            <person name="Cuomo C.A."/>
            <person name="Bakkeren G."/>
            <person name="Khalil H.B."/>
            <person name="Panwar V."/>
            <person name="Joly D."/>
            <person name="Linning R."/>
            <person name="Sakthikumar S."/>
            <person name="Song X."/>
            <person name="Adiconis X."/>
            <person name="Fan L."/>
            <person name="Goldberg J.M."/>
            <person name="Levin J.Z."/>
            <person name="Young S."/>
            <person name="Zeng Q."/>
            <person name="Anikster Y."/>
            <person name="Bruce M."/>
            <person name="Wang M."/>
            <person name="Yin C."/>
            <person name="McCallum B."/>
            <person name="Szabo L.J."/>
            <person name="Hulbert S."/>
            <person name="Chen X."/>
            <person name="Fellers J.P."/>
        </authorList>
    </citation>
    <scope>NUCLEOTIDE SEQUENCE</scope>
    <source>
        <strain evidence="4">Isolate 1-1 / race 1 (BBBD)</strain>
        <strain evidence="3">isolate 1-1 / race 1 (BBBD)</strain>
    </source>
</reference>
<feature type="non-terminal residue" evidence="2">
    <location>
        <position position="1"/>
    </location>
</feature>
<keyword evidence="4" id="KW-1185">Reference proteome</keyword>
<evidence type="ECO:0000313" key="4">
    <source>
        <dbReference type="Proteomes" id="UP000005240"/>
    </source>
</evidence>
<reference evidence="3" key="4">
    <citation type="submission" date="2025-05" db="UniProtKB">
        <authorList>
            <consortium name="EnsemblFungi"/>
        </authorList>
    </citation>
    <scope>IDENTIFICATION</scope>
    <source>
        <strain evidence="3">isolate 1-1 / race 1 (BBBD)</strain>
    </source>
</reference>
<accession>A0A180GB92</accession>
<reference evidence="2" key="2">
    <citation type="submission" date="2016-05" db="EMBL/GenBank/DDBJ databases">
        <title>Comparative analysis highlights variable genome content of wheat rusts and divergence of the mating loci.</title>
        <authorList>
            <person name="Cuomo C.A."/>
            <person name="Bakkeren G."/>
            <person name="Szabo L."/>
            <person name="Khalil H."/>
            <person name="Joly D."/>
            <person name="Goldberg J."/>
            <person name="Young S."/>
            <person name="Zeng Q."/>
            <person name="Fellers J."/>
        </authorList>
    </citation>
    <scope>NUCLEOTIDE SEQUENCE [LARGE SCALE GENOMIC DNA]</scope>
    <source>
        <strain evidence="2">1-1 BBBD Race 1</strain>
    </source>
</reference>
<gene>
    <name evidence="2" type="ORF">PTTG_28518</name>
</gene>
<protein>
    <submittedName>
        <fullName evidence="2 3">Uncharacterized protein</fullName>
    </submittedName>
</protein>
<sequence length="111" mass="11446">NEDEYGSSSPPLPKAEDVATALALAQLPEAASELPTALEEDASTSPQVPKAAEDDASNPAAAQAFPQLPEADSELPTTNEVDGLSSPPLPKAKDDTSDPGCYFVILHTSIT</sequence>
<dbReference type="Proteomes" id="UP000005240">
    <property type="component" value="Unassembled WGS sequence"/>
</dbReference>
<proteinExistence type="predicted"/>
<evidence type="ECO:0000313" key="3">
    <source>
        <dbReference type="EnsemblFungi" id="PTTG_28518-t43_1-p1"/>
    </source>
</evidence>
<dbReference type="EMBL" id="ADAS02000116">
    <property type="protein sequence ID" value="OAV89864.1"/>
    <property type="molecule type" value="Genomic_DNA"/>
</dbReference>